<reference evidence="1 2" key="1">
    <citation type="submission" date="2014-05" db="EMBL/GenBank/DDBJ databases">
        <title>Genome Sequence of Flavobacterium sp. EM1321.</title>
        <authorList>
            <person name="Shin S.-K."/>
            <person name="Yi H."/>
        </authorList>
    </citation>
    <scope>NUCLEOTIDE SEQUENCE [LARGE SCALE GENOMIC DNA]</scope>
    <source>
        <strain evidence="1 2">EM1321</strain>
    </source>
</reference>
<dbReference type="eggNOG" id="COG5295">
    <property type="taxonomic scope" value="Bacteria"/>
</dbReference>
<protein>
    <recommendedName>
        <fullName evidence="3">Peptidase S74 domain-containing protein</fullName>
    </recommendedName>
</protein>
<evidence type="ECO:0000313" key="1">
    <source>
        <dbReference type="EMBL" id="KDN54704.1"/>
    </source>
</evidence>
<organism evidence="1 2">
    <name type="scientific">Flavobacterium seoulense</name>
    <dbReference type="NCBI Taxonomy" id="1492738"/>
    <lineage>
        <taxon>Bacteria</taxon>
        <taxon>Pseudomonadati</taxon>
        <taxon>Bacteroidota</taxon>
        <taxon>Flavobacteriia</taxon>
        <taxon>Flavobacteriales</taxon>
        <taxon>Flavobacteriaceae</taxon>
        <taxon>Flavobacterium</taxon>
    </lineage>
</organism>
<dbReference type="RefSeq" id="WP_051627563.1">
    <property type="nucleotide sequence ID" value="NZ_JNCA01000020.1"/>
</dbReference>
<gene>
    <name evidence="1" type="ORF">FEM21_22180</name>
</gene>
<proteinExistence type="predicted"/>
<accession>A0A066WUQ6</accession>
<dbReference type="OrthoDB" id="9808953at2"/>
<name>A0A066WUQ6_9FLAO</name>
<comment type="caution">
    <text evidence="1">The sequence shown here is derived from an EMBL/GenBank/DDBJ whole genome shotgun (WGS) entry which is preliminary data.</text>
</comment>
<dbReference type="Proteomes" id="UP000027064">
    <property type="component" value="Unassembled WGS sequence"/>
</dbReference>
<dbReference type="PATRIC" id="fig|1492738.3.peg.2206"/>
<evidence type="ECO:0008006" key="3">
    <source>
        <dbReference type="Google" id="ProtNLM"/>
    </source>
</evidence>
<dbReference type="EMBL" id="JNCA01000020">
    <property type="protein sequence ID" value="KDN54704.1"/>
    <property type="molecule type" value="Genomic_DNA"/>
</dbReference>
<keyword evidence="2" id="KW-1185">Reference proteome</keyword>
<evidence type="ECO:0000313" key="2">
    <source>
        <dbReference type="Proteomes" id="UP000027064"/>
    </source>
</evidence>
<dbReference type="STRING" id="1492738.FEM21_22180"/>
<sequence length="289" mass="32104">MKKKILAAVLIFFIKYSFGQISGSFNVGGDIDKFYPVTFYDGGWINNVSTQLTIGRSDTHTNSLWRGALMADFTYHVSNYGHGANFIEANLVSTSSFVAGWHDATPNGTCSCIIIWLKGGGSTYYYQSNYGVNPTVYDGTQNGLPYNEVNGPSHNFKTSIEEYATTSGMYQNRNAYFGSNVGIGTTNPTSKLTVAGNINAREVKVTVDAGADFVFEKDYDLPTLESVDKFIKENKHLPEIPSATDMQKDGINLSEMNIKLLQKIEEITLYIIRIQNRLEILEKRIEASN</sequence>
<dbReference type="AlphaFoldDB" id="A0A066WUQ6"/>